<name>A0ABN1IMM7_9CLOT</name>
<proteinExistence type="predicted"/>
<evidence type="ECO:0000256" key="1">
    <source>
        <dbReference type="ARBA" id="ARBA00023002"/>
    </source>
</evidence>
<dbReference type="EMBL" id="BAAACF010000001">
    <property type="protein sequence ID" value="GAA0717564.1"/>
    <property type="molecule type" value="Genomic_DNA"/>
</dbReference>
<dbReference type="PRINTS" id="PR00368">
    <property type="entry name" value="FADPNR"/>
</dbReference>
<reference evidence="3 4" key="1">
    <citation type="journal article" date="2019" name="Int. J. Syst. Evol. Microbiol.">
        <title>The Global Catalogue of Microorganisms (GCM) 10K type strain sequencing project: providing services to taxonomists for standard genome sequencing and annotation.</title>
        <authorList>
            <consortium name="The Broad Institute Genomics Platform"/>
            <consortium name="The Broad Institute Genome Sequencing Center for Infectious Disease"/>
            <person name="Wu L."/>
            <person name="Ma J."/>
        </authorList>
    </citation>
    <scope>NUCLEOTIDE SEQUENCE [LARGE SCALE GENOMIC DNA]</scope>
    <source>
        <strain evidence="3 4">JCM 1405</strain>
    </source>
</reference>
<dbReference type="Gene3D" id="3.50.50.60">
    <property type="entry name" value="FAD/NAD(P)-binding domain"/>
    <property type="match status" value="2"/>
</dbReference>
<gene>
    <name evidence="3" type="ORF">GCM10008905_03330</name>
</gene>
<evidence type="ECO:0000313" key="4">
    <source>
        <dbReference type="Proteomes" id="UP001500339"/>
    </source>
</evidence>
<protein>
    <submittedName>
        <fullName evidence="3">FAD-dependent oxidoreductase</fullName>
    </submittedName>
</protein>
<dbReference type="SUPFAM" id="SSF51905">
    <property type="entry name" value="FAD/NAD(P)-binding domain"/>
    <property type="match status" value="1"/>
</dbReference>
<sequence length="420" mass="46349">MMEYDVVIIGGGAAGLAAAISAKEEGIDNIIILERENSLGGILNQCIHSGYGLYNFNEELTGPEYAQRYIDKIKDMNISYKLNTMVMNLAKDKTITLLNSEEGVFEIKGKAIVLAMGCRERPRGALNIPGSRSAGIFTAGTVQRFINLDGYLPGKEAVILGSGDIGLIVARRMTLEGAKVKVVVEPMPYFGGLKENIVGCLKDFNIPLKLSHTVISIKGKDRLEGVTIAKVDKDRKPVDGTEEFIECDTLILSVDLVPENELSKEVGIKICDETNGPLVNESLETSIEGIFSCGNALHVHDYVDSISIESNLAGRNAAKYVKGDRFKNKGDSIAILSGEGLKYTVPNFVNKENVNDFLKVKFRVDNVYNEKKISVYFDEKREFTFEKSIFTPGQMEDVIIHKEVINKYPSCKNITLKIEE</sequence>
<keyword evidence="4" id="KW-1185">Reference proteome</keyword>
<dbReference type="PANTHER" id="PTHR42949:SF3">
    <property type="entry name" value="ANAEROBIC GLYCEROL-3-PHOSPHATE DEHYDROGENASE SUBUNIT B"/>
    <property type="match status" value="1"/>
</dbReference>
<dbReference type="InterPro" id="IPR036188">
    <property type="entry name" value="FAD/NAD-bd_sf"/>
</dbReference>
<feature type="domain" description="FAD/NAD(P)-binding" evidence="2">
    <location>
        <begin position="4"/>
        <end position="296"/>
    </location>
</feature>
<accession>A0ABN1IMM7</accession>
<dbReference type="RefSeq" id="WP_343765801.1">
    <property type="nucleotide sequence ID" value="NZ_BAAACF010000001.1"/>
</dbReference>
<dbReference type="Pfam" id="PF07992">
    <property type="entry name" value="Pyr_redox_2"/>
    <property type="match status" value="1"/>
</dbReference>
<dbReference type="Proteomes" id="UP001500339">
    <property type="component" value="Unassembled WGS sequence"/>
</dbReference>
<dbReference type="PANTHER" id="PTHR42949">
    <property type="entry name" value="ANAEROBIC GLYCEROL-3-PHOSPHATE DEHYDROGENASE SUBUNIT B"/>
    <property type="match status" value="1"/>
</dbReference>
<keyword evidence="1" id="KW-0560">Oxidoreductase</keyword>
<dbReference type="InterPro" id="IPR023753">
    <property type="entry name" value="FAD/NAD-binding_dom"/>
</dbReference>
<evidence type="ECO:0000313" key="3">
    <source>
        <dbReference type="EMBL" id="GAA0717564.1"/>
    </source>
</evidence>
<dbReference type="PRINTS" id="PR00469">
    <property type="entry name" value="PNDRDTASEII"/>
</dbReference>
<organism evidence="3 4">
    <name type="scientific">Clostridium malenominatum</name>
    <dbReference type="NCBI Taxonomy" id="1539"/>
    <lineage>
        <taxon>Bacteria</taxon>
        <taxon>Bacillati</taxon>
        <taxon>Bacillota</taxon>
        <taxon>Clostridia</taxon>
        <taxon>Eubacteriales</taxon>
        <taxon>Clostridiaceae</taxon>
        <taxon>Clostridium</taxon>
    </lineage>
</organism>
<evidence type="ECO:0000259" key="2">
    <source>
        <dbReference type="Pfam" id="PF07992"/>
    </source>
</evidence>
<comment type="caution">
    <text evidence="3">The sequence shown here is derived from an EMBL/GenBank/DDBJ whole genome shotgun (WGS) entry which is preliminary data.</text>
</comment>
<dbReference type="InterPro" id="IPR051691">
    <property type="entry name" value="Metab_Enz_Cyan_OpOx_G3PDH"/>
</dbReference>